<protein>
    <submittedName>
        <fullName evidence="4">Succinate dehydrogenase/fumarate reductase flavo protein</fullName>
    </submittedName>
</protein>
<keyword evidence="2" id="KW-0560">Oxidoreductase</keyword>
<evidence type="ECO:0000256" key="1">
    <source>
        <dbReference type="ARBA" id="ARBA00022630"/>
    </source>
</evidence>
<dbReference type="GO" id="GO:0016491">
    <property type="term" value="F:oxidoreductase activity"/>
    <property type="evidence" value="ECO:0007669"/>
    <property type="project" value="UniProtKB-KW"/>
</dbReference>
<feature type="non-terminal residue" evidence="4">
    <location>
        <position position="244"/>
    </location>
</feature>
<evidence type="ECO:0000259" key="3">
    <source>
        <dbReference type="Pfam" id="PF00890"/>
    </source>
</evidence>
<dbReference type="Gene3D" id="3.90.700.10">
    <property type="entry name" value="Succinate dehydrogenase/fumarate reductase flavoprotein, catalytic domain"/>
    <property type="match status" value="1"/>
</dbReference>
<gene>
    <name evidence="4" type="ORF">FIBSPDRAFT_1010601</name>
</gene>
<dbReference type="Proteomes" id="UP000076532">
    <property type="component" value="Unassembled WGS sequence"/>
</dbReference>
<dbReference type="InterPro" id="IPR027477">
    <property type="entry name" value="Succ_DH/fumarate_Rdtase_cat_sf"/>
</dbReference>
<keyword evidence="5" id="KW-1185">Reference proteome</keyword>
<dbReference type="EMBL" id="KV417932">
    <property type="protein sequence ID" value="KZP04357.1"/>
    <property type="molecule type" value="Genomic_DNA"/>
</dbReference>
<evidence type="ECO:0000313" key="4">
    <source>
        <dbReference type="EMBL" id="KZP04357.1"/>
    </source>
</evidence>
<dbReference type="Pfam" id="PF00890">
    <property type="entry name" value="FAD_binding_2"/>
    <property type="match status" value="1"/>
</dbReference>
<accession>A0A167UVY0</accession>
<name>A0A167UVY0_9AGAM</name>
<evidence type="ECO:0000256" key="2">
    <source>
        <dbReference type="ARBA" id="ARBA00023002"/>
    </source>
</evidence>
<keyword evidence="1" id="KW-0285">Flavoprotein</keyword>
<evidence type="ECO:0000313" key="5">
    <source>
        <dbReference type="Proteomes" id="UP000076532"/>
    </source>
</evidence>
<dbReference type="AlphaFoldDB" id="A0A167UVY0"/>
<dbReference type="InterPro" id="IPR036188">
    <property type="entry name" value="FAD/NAD-bd_sf"/>
</dbReference>
<dbReference type="InterPro" id="IPR050315">
    <property type="entry name" value="FAD-oxidoreductase_2"/>
</dbReference>
<dbReference type="STRING" id="436010.A0A167UVY0"/>
<dbReference type="PANTHER" id="PTHR43400">
    <property type="entry name" value="FUMARATE REDUCTASE"/>
    <property type="match status" value="1"/>
</dbReference>
<organism evidence="4 5">
    <name type="scientific">Athelia psychrophila</name>
    <dbReference type="NCBI Taxonomy" id="1759441"/>
    <lineage>
        <taxon>Eukaryota</taxon>
        <taxon>Fungi</taxon>
        <taxon>Dikarya</taxon>
        <taxon>Basidiomycota</taxon>
        <taxon>Agaricomycotina</taxon>
        <taxon>Agaricomycetes</taxon>
        <taxon>Agaricomycetidae</taxon>
        <taxon>Atheliales</taxon>
        <taxon>Atheliaceae</taxon>
        <taxon>Athelia</taxon>
    </lineage>
</organism>
<dbReference type="Gene3D" id="3.50.50.60">
    <property type="entry name" value="FAD/NAD(P)-binding domain"/>
    <property type="match status" value="1"/>
</dbReference>
<dbReference type="InterPro" id="IPR003953">
    <property type="entry name" value="FAD-dep_OxRdtase_2_FAD-bd"/>
</dbReference>
<sequence>MTRPMARNLLPIRILFHATLDSSLAALVGIFAAFSRCSQVHPTGLVDPNEPEVKFKFLAVEALSGVGGLLLDNTDAGSVGELGKRNYITGKMAENGKVRPPSFKMQRRPFANAHPRGRVAGKHFVGRGLMKHIESGIALAKRLGLHPKVLAGTFSKYNDSVRTKTDPFGMKYFAEGEWSTKDYFNVAVMTPALHCTMGGLEIDAESRVLSTTQPPILGPPTPGSVYGANMLRKSSLLGCAVFGR</sequence>
<feature type="domain" description="FAD-dependent oxidoreductase 2 FAD-binding" evidence="3">
    <location>
        <begin position="39"/>
        <end position="218"/>
    </location>
</feature>
<dbReference type="PANTHER" id="PTHR43400:SF1">
    <property type="entry name" value="FUMARATE REDUCTASE"/>
    <property type="match status" value="1"/>
</dbReference>
<dbReference type="OrthoDB" id="10254877at2759"/>
<dbReference type="SUPFAM" id="SSF56425">
    <property type="entry name" value="Succinate dehydrogenase/fumarate reductase flavoprotein, catalytic domain"/>
    <property type="match status" value="1"/>
</dbReference>
<reference evidence="4 5" key="1">
    <citation type="journal article" date="2016" name="Mol. Biol. Evol.">
        <title>Comparative Genomics of Early-Diverging Mushroom-Forming Fungi Provides Insights into the Origins of Lignocellulose Decay Capabilities.</title>
        <authorList>
            <person name="Nagy L.G."/>
            <person name="Riley R."/>
            <person name="Tritt A."/>
            <person name="Adam C."/>
            <person name="Daum C."/>
            <person name="Floudas D."/>
            <person name="Sun H."/>
            <person name="Yadav J.S."/>
            <person name="Pangilinan J."/>
            <person name="Larsson K.H."/>
            <person name="Matsuura K."/>
            <person name="Barry K."/>
            <person name="Labutti K."/>
            <person name="Kuo R."/>
            <person name="Ohm R.A."/>
            <person name="Bhattacharya S.S."/>
            <person name="Shirouzu T."/>
            <person name="Yoshinaga Y."/>
            <person name="Martin F.M."/>
            <person name="Grigoriev I.V."/>
            <person name="Hibbett D.S."/>
        </authorList>
    </citation>
    <scope>NUCLEOTIDE SEQUENCE [LARGE SCALE GENOMIC DNA]</scope>
    <source>
        <strain evidence="4 5">CBS 109695</strain>
    </source>
</reference>
<proteinExistence type="predicted"/>